<accession>A0A5K7ZGE4</accession>
<reference evidence="1 2" key="1">
    <citation type="submission" date="2019-11" db="EMBL/GenBank/DDBJ databases">
        <title>Comparative genomics of hydrocarbon-degrading Desulfosarcina strains.</title>
        <authorList>
            <person name="Watanabe M."/>
            <person name="Kojima H."/>
            <person name="Fukui M."/>
        </authorList>
    </citation>
    <scope>NUCLEOTIDE SEQUENCE [LARGE SCALE GENOMIC DNA]</scope>
    <source>
        <strain evidence="1 2">28bB2T</strain>
    </source>
</reference>
<organism evidence="1 2">
    <name type="scientific">Desulfosarcina ovata subsp. sediminis</name>
    <dbReference type="NCBI Taxonomy" id="885957"/>
    <lineage>
        <taxon>Bacteria</taxon>
        <taxon>Pseudomonadati</taxon>
        <taxon>Thermodesulfobacteriota</taxon>
        <taxon>Desulfobacteria</taxon>
        <taxon>Desulfobacterales</taxon>
        <taxon>Desulfosarcinaceae</taxon>
        <taxon>Desulfosarcina</taxon>
    </lineage>
</organism>
<gene>
    <name evidence="1" type="ORF">DSCO28_05470</name>
</gene>
<dbReference type="SUPFAM" id="SSF51726">
    <property type="entry name" value="UROD/MetE-like"/>
    <property type="match status" value="1"/>
</dbReference>
<dbReference type="AlphaFoldDB" id="A0A5K7ZGE4"/>
<sequence length="127" mass="13663">MPCVRSTKAKSILERLLSDELTASGQVKGQIAGPLTVGLSLVDQDGLPIYYHDDLRDVVVQTLAQNARCQAAMLGQTGLRPIIFVDDPAISAWGSRLHLSLSRDSIQADLETIFSSIRSQGALCGHC</sequence>
<evidence type="ECO:0000313" key="2">
    <source>
        <dbReference type="Proteomes" id="UP000425960"/>
    </source>
</evidence>
<dbReference type="InterPro" id="IPR038071">
    <property type="entry name" value="UROD/MetE-like_sf"/>
</dbReference>
<name>A0A5K7ZGE4_9BACT</name>
<dbReference type="Proteomes" id="UP000425960">
    <property type="component" value="Chromosome"/>
</dbReference>
<dbReference type="EMBL" id="AP021876">
    <property type="protein sequence ID" value="BBO79981.1"/>
    <property type="molecule type" value="Genomic_DNA"/>
</dbReference>
<proteinExistence type="predicted"/>
<dbReference type="RefSeq" id="WP_155321049.1">
    <property type="nucleotide sequence ID" value="NZ_AP021876.1"/>
</dbReference>
<protein>
    <submittedName>
        <fullName evidence="1">Uncharacterized protein</fullName>
    </submittedName>
</protein>
<dbReference type="KEGG" id="dov:DSCO28_05470"/>
<evidence type="ECO:0000313" key="1">
    <source>
        <dbReference type="EMBL" id="BBO79981.1"/>
    </source>
</evidence>